<dbReference type="Proteomes" id="UP001605036">
    <property type="component" value="Unassembled WGS sequence"/>
</dbReference>
<protein>
    <submittedName>
        <fullName evidence="1">Uncharacterized protein</fullName>
    </submittedName>
</protein>
<comment type="caution">
    <text evidence="1">The sequence shown here is derived from an EMBL/GenBank/DDBJ whole genome shotgun (WGS) entry which is preliminary data.</text>
</comment>
<evidence type="ECO:0000313" key="1">
    <source>
        <dbReference type="EMBL" id="KAL2612801.1"/>
    </source>
</evidence>
<name>A0ABD1XV25_9MARC</name>
<evidence type="ECO:0000313" key="2">
    <source>
        <dbReference type="Proteomes" id="UP001605036"/>
    </source>
</evidence>
<accession>A0ABD1XV25</accession>
<gene>
    <name evidence="1" type="ORF">R1flu_024493</name>
</gene>
<reference evidence="1 2" key="1">
    <citation type="submission" date="2024-09" db="EMBL/GenBank/DDBJ databases">
        <title>Chromosome-scale assembly of Riccia fluitans.</title>
        <authorList>
            <person name="Paukszto L."/>
            <person name="Sawicki J."/>
            <person name="Karawczyk K."/>
            <person name="Piernik-Szablinska J."/>
            <person name="Szczecinska M."/>
            <person name="Mazdziarz M."/>
        </authorList>
    </citation>
    <scope>NUCLEOTIDE SEQUENCE [LARGE SCALE GENOMIC DNA]</scope>
    <source>
        <strain evidence="1">Rf_01</strain>
        <tissue evidence="1">Aerial parts of the thallus</tissue>
    </source>
</reference>
<proteinExistence type="predicted"/>
<sequence>MEDEKKPIEEIARTFCEGEANRSKTLAQKRTVEYDDWRIRLENLGRETSKLFEAFHVEVGSVTTEVVAWNMKEIFAPPLVVEVDIQ</sequence>
<organism evidence="1 2">
    <name type="scientific">Riccia fluitans</name>
    <dbReference type="NCBI Taxonomy" id="41844"/>
    <lineage>
        <taxon>Eukaryota</taxon>
        <taxon>Viridiplantae</taxon>
        <taxon>Streptophyta</taxon>
        <taxon>Embryophyta</taxon>
        <taxon>Marchantiophyta</taxon>
        <taxon>Marchantiopsida</taxon>
        <taxon>Marchantiidae</taxon>
        <taxon>Marchantiales</taxon>
        <taxon>Ricciaceae</taxon>
        <taxon>Riccia</taxon>
    </lineage>
</organism>
<keyword evidence="2" id="KW-1185">Reference proteome</keyword>
<dbReference type="AlphaFoldDB" id="A0ABD1XV25"/>
<dbReference type="EMBL" id="JBHFFA010000007">
    <property type="protein sequence ID" value="KAL2612801.1"/>
    <property type="molecule type" value="Genomic_DNA"/>
</dbReference>